<dbReference type="SUPFAM" id="SSF158832">
    <property type="entry name" value="Tex N-terminal region-like"/>
    <property type="match status" value="1"/>
</dbReference>
<dbReference type="GO" id="GO:0008023">
    <property type="term" value="C:transcription elongation factor complex"/>
    <property type="evidence" value="ECO:0007669"/>
    <property type="project" value="TreeGrafter"/>
</dbReference>
<dbReference type="GO" id="GO:0031491">
    <property type="term" value="F:nucleosome binding"/>
    <property type="evidence" value="ECO:0007669"/>
    <property type="project" value="TreeGrafter"/>
</dbReference>
<organism evidence="1 2">
    <name type="scientific">Scleroderma citrinum Foug A</name>
    <dbReference type="NCBI Taxonomy" id="1036808"/>
    <lineage>
        <taxon>Eukaryota</taxon>
        <taxon>Fungi</taxon>
        <taxon>Dikarya</taxon>
        <taxon>Basidiomycota</taxon>
        <taxon>Agaricomycotina</taxon>
        <taxon>Agaricomycetes</taxon>
        <taxon>Agaricomycetidae</taxon>
        <taxon>Boletales</taxon>
        <taxon>Sclerodermatineae</taxon>
        <taxon>Sclerodermataceae</taxon>
        <taxon>Scleroderma</taxon>
    </lineage>
</organism>
<dbReference type="GO" id="GO:0034728">
    <property type="term" value="P:nucleosome organization"/>
    <property type="evidence" value="ECO:0007669"/>
    <property type="project" value="TreeGrafter"/>
</dbReference>
<dbReference type="AlphaFoldDB" id="A0A0C3AHN3"/>
<reference evidence="2" key="2">
    <citation type="submission" date="2015-01" db="EMBL/GenBank/DDBJ databases">
        <title>Evolutionary Origins and Diversification of the Mycorrhizal Mutualists.</title>
        <authorList>
            <consortium name="DOE Joint Genome Institute"/>
            <consortium name="Mycorrhizal Genomics Consortium"/>
            <person name="Kohler A."/>
            <person name="Kuo A."/>
            <person name="Nagy L.G."/>
            <person name="Floudas D."/>
            <person name="Copeland A."/>
            <person name="Barry K.W."/>
            <person name="Cichocki N."/>
            <person name="Veneault-Fourrey C."/>
            <person name="LaButti K."/>
            <person name="Lindquist E.A."/>
            <person name="Lipzen A."/>
            <person name="Lundell T."/>
            <person name="Morin E."/>
            <person name="Murat C."/>
            <person name="Riley R."/>
            <person name="Ohm R."/>
            <person name="Sun H."/>
            <person name="Tunlid A."/>
            <person name="Henrissat B."/>
            <person name="Grigoriev I.V."/>
            <person name="Hibbett D.S."/>
            <person name="Martin F."/>
        </authorList>
    </citation>
    <scope>NUCLEOTIDE SEQUENCE [LARGE SCALE GENOMIC DNA]</scope>
    <source>
        <strain evidence="2">Foug A</strain>
    </source>
</reference>
<accession>A0A0C3AHN3</accession>
<dbReference type="PANTHER" id="PTHR10145">
    <property type="entry name" value="TRANSCRIPTION ELONGATION FACTOR SPT6"/>
    <property type="match status" value="1"/>
</dbReference>
<evidence type="ECO:0000313" key="1">
    <source>
        <dbReference type="EMBL" id="KIM64442.1"/>
    </source>
</evidence>
<dbReference type="STRING" id="1036808.A0A0C3AHN3"/>
<protein>
    <submittedName>
        <fullName evidence="1">Uncharacterized protein</fullName>
    </submittedName>
</protein>
<dbReference type="Gene3D" id="1.10.10.650">
    <property type="entry name" value="RuvA domain 2-like"/>
    <property type="match status" value="1"/>
</dbReference>
<dbReference type="OrthoDB" id="995477at2759"/>
<dbReference type="EMBL" id="KN822028">
    <property type="protein sequence ID" value="KIM64442.1"/>
    <property type="molecule type" value="Genomic_DNA"/>
</dbReference>
<proteinExistence type="predicted"/>
<dbReference type="InterPro" id="IPR017072">
    <property type="entry name" value="TF_Spt6"/>
</dbReference>
<evidence type="ECO:0000313" key="2">
    <source>
        <dbReference type="Proteomes" id="UP000053989"/>
    </source>
</evidence>
<dbReference type="GO" id="GO:0042393">
    <property type="term" value="F:histone binding"/>
    <property type="evidence" value="ECO:0007669"/>
    <property type="project" value="TreeGrafter"/>
</dbReference>
<dbReference type="GO" id="GO:0140673">
    <property type="term" value="P:transcription elongation-coupled chromatin remodeling"/>
    <property type="evidence" value="ECO:0007669"/>
    <property type="project" value="InterPro"/>
</dbReference>
<dbReference type="InParanoid" id="A0A0C3AHN3"/>
<dbReference type="InterPro" id="IPR023319">
    <property type="entry name" value="Tex-like_HTH_dom_sf"/>
</dbReference>
<keyword evidence="2" id="KW-1185">Reference proteome</keyword>
<name>A0A0C3AHN3_9AGAM</name>
<sequence>MSSRSPISGLTSETTYHISILKRCTRSTATHIELISLTELWRINALGQKYCSLLEQRNALSTAYTHLKVVDEYFEQTITPKINTVEMVADITEWLSMKYKTNKQDAFDLQFHDDEDVANRKCKAPSHVSAYEITKKSGFGIQPSEFINPDSTIPRTPDGLLCHAWMVLTTELRKDPFLKQAMRDLFKAEAQISVHPTEHGINKIDEHHPYFNFK</sequence>
<dbReference type="Gene3D" id="1.10.3500.10">
    <property type="entry name" value="Tex N-terminal region-like"/>
    <property type="match status" value="1"/>
</dbReference>
<dbReference type="PANTHER" id="PTHR10145:SF6">
    <property type="entry name" value="TRANSCRIPTION ELONGATION FACTOR SPT6"/>
    <property type="match status" value="1"/>
</dbReference>
<reference evidence="1 2" key="1">
    <citation type="submission" date="2014-04" db="EMBL/GenBank/DDBJ databases">
        <authorList>
            <consortium name="DOE Joint Genome Institute"/>
            <person name="Kuo A."/>
            <person name="Kohler A."/>
            <person name="Nagy L.G."/>
            <person name="Floudas D."/>
            <person name="Copeland A."/>
            <person name="Barry K.W."/>
            <person name="Cichocki N."/>
            <person name="Veneault-Fourrey C."/>
            <person name="LaButti K."/>
            <person name="Lindquist E.A."/>
            <person name="Lipzen A."/>
            <person name="Lundell T."/>
            <person name="Morin E."/>
            <person name="Murat C."/>
            <person name="Sun H."/>
            <person name="Tunlid A."/>
            <person name="Henrissat B."/>
            <person name="Grigoriev I.V."/>
            <person name="Hibbett D.S."/>
            <person name="Martin F."/>
            <person name="Nordberg H.P."/>
            <person name="Cantor M.N."/>
            <person name="Hua S.X."/>
        </authorList>
    </citation>
    <scope>NUCLEOTIDE SEQUENCE [LARGE SCALE GENOMIC DNA]</scope>
    <source>
        <strain evidence="1 2">Foug A</strain>
    </source>
</reference>
<dbReference type="HOGENOM" id="CLU_1289619_0_0_1"/>
<gene>
    <name evidence="1" type="ORF">SCLCIDRAFT_23457</name>
</gene>
<dbReference type="Proteomes" id="UP000053989">
    <property type="component" value="Unassembled WGS sequence"/>
</dbReference>
<dbReference type="InterPro" id="IPR023323">
    <property type="entry name" value="Tex-like_dom_sf"/>
</dbReference>